<feature type="transmembrane region" description="Helical" evidence="1">
    <location>
        <begin position="6"/>
        <end position="27"/>
    </location>
</feature>
<dbReference type="AlphaFoldDB" id="Q8CV22"/>
<keyword evidence="1" id="KW-0472">Membrane</keyword>
<proteinExistence type="predicted"/>
<dbReference type="HOGENOM" id="CLU_2437922_0_0_9"/>
<evidence type="ECO:0000313" key="2">
    <source>
        <dbReference type="EMBL" id="BAC12891.1"/>
    </source>
</evidence>
<gene>
    <name evidence="2" type="ordered locus">OB0935</name>
</gene>
<dbReference type="OrthoDB" id="2883430at2"/>
<keyword evidence="1" id="KW-1133">Transmembrane helix</keyword>
<dbReference type="KEGG" id="oih:OB0935"/>
<feature type="transmembrane region" description="Helical" evidence="1">
    <location>
        <begin position="34"/>
        <end position="53"/>
    </location>
</feature>
<name>Q8CV22_OCEIH</name>
<keyword evidence="1" id="KW-0812">Transmembrane</keyword>
<evidence type="ECO:0008006" key="4">
    <source>
        <dbReference type="Google" id="ProtNLM"/>
    </source>
</evidence>
<evidence type="ECO:0000313" key="3">
    <source>
        <dbReference type="Proteomes" id="UP000000822"/>
    </source>
</evidence>
<keyword evidence="3" id="KW-1185">Reference proteome</keyword>
<reference evidence="2 3" key="2">
    <citation type="journal article" date="2002" name="Nucleic Acids Res.">
        <title>Genome sequence of Oceanobacillus iheyensis isolated from the Iheya Ridge and its unexpected adaptive capabilities to extreme environments.</title>
        <authorList>
            <person name="Takami H."/>
            <person name="Takaki Y."/>
            <person name="Uchiyama I."/>
        </authorList>
    </citation>
    <scope>NUCLEOTIDE SEQUENCE [LARGE SCALE GENOMIC DNA]</scope>
    <source>
        <strain evidence="3">DSM 14371 / CIP 107618 / JCM 11309 / KCTC 3954 / HTE831</strain>
    </source>
</reference>
<dbReference type="STRING" id="221109.gene:10733173"/>
<dbReference type="InterPro" id="IPR025434">
    <property type="entry name" value="YesK-like"/>
</dbReference>
<dbReference type="eggNOG" id="ENOG50337SY">
    <property type="taxonomic scope" value="Bacteria"/>
</dbReference>
<dbReference type="Pfam" id="PF14150">
    <property type="entry name" value="YesK"/>
    <property type="match status" value="1"/>
</dbReference>
<accession>Q8CV22</accession>
<sequence>MDAIMLEGWTPILLMGIGSAIILFFISRKISRKALLLTSTLLSVICIGVVIYSKDVVGGWEGIGLGVVTFIVFIGIWLGTIVGAVKRSTN</sequence>
<evidence type="ECO:0000256" key="1">
    <source>
        <dbReference type="SAM" id="Phobius"/>
    </source>
</evidence>
<protein>
    <recommendedName>
        <fullName evidence="4">Sodium:dicarboxylate symporter</fullName>
    </recommendedName>
</protein>
<organism evidence="2 3">
    <name type="scientific">Oceanobacillus iheyensis (strain DSM 14371 / CIP 107618 / JCM 11309 / KCTC 3954 / HTE831)</name>
    <dbReference type="NCBI Taxonomy" id="221109"/>
    <lineage>
        <taxon>Bacteria</taxon>
        <taxon>Bacillati</taxon>
        <taxon>Bacillota</taxon>
        <taxon>Bacilli</taxon>
        <taxon>Bacillales</taxon>
        <taxon>Bacillaceae</taxon>
        <taxon>Oceanobacillus</taxon>
    </lineage>
</organism>
<dbReference type="EMBL" id="BA000028">
    <property type="protein sequence ID" value="BAC12891.1"/>
    <property type="molecule type" value="Genomic_DNA"/>
</dbReference>
<feature type="transmembrane region" description="Helical" evidence="1">
    <location>
        <begin position="65"/>
        <end position="85"/>
    </location>
</feature>
<dbReference type="RefSeq" id="WP_011065337.1">
    <property type="nucleotide sequence ID" value="NC_004193.1"/>
</dbReference>
<dbReference type="Proteomes" id="UP000000822">
    <property type="component" value="Chromosome"/>
</dbReference>
<reference evidence="2 3" key="1">
    <citation type="journal article" date="2001" name="FEMS Microbiol. Lett.">
        <title>Oceanobacillus iheyensis gen. nov., sp. nov., a deep-sea extremely halotolerant and alkaliphilic species isolated from a depth of 1050 m on the Iheya Ridge.</title>
        <authorList>
            <person name="Lu J."/>
            <person name="Nogi Y."/>
            <person name="Takami H."/>
        </authorList>
    </citation>
    <scope>NUCLEOTIDE SEQUENCE [LARGE SCALE GENOMIC DNA]</scope>
    <source>
        <strain evidence="3">DSM 14371 / CIP 107618 / JCM 11309 / KCTC 3954 / HTE831</strain>
    </source>
</reference>